<evidence type="ECO:0000256" key="3">
    <source>
        <dbReference type="RuleBase" id="RU003707"/>
    </source>
</evidence>
<evidence type="ECO:0000313" key="5">
    <source>
        <dbReference type="EMBL" id="GAA4094419.1"/>
    </source>
</evidence>
<dbReference type="InterPro" id="IPR001753">
    <property type="entry name" value="Enoyl-CoA_hydra/iso"/>
</dbReference>
<dbReference type="Proteomes" id="UP001500392">
    <property type="component" value="Unassembled WGS sequence"/>
</dbReference>
<dbReference type="Pfam" id="PF00378">
    <property type="entry name" value="ECH_1"/>
    <property type="match status" value="1"/>
</dbReference>
<keyword evidence="6" id="KW-1185">Reference proteome</keyword>
<dbReference type="SUPFAM" id="SSF52096">
    <property type="entry name" value="ClpP/crotonase"/>
    <property type="match status" value="1"/>
</dbReference>
<organism evidence="5 6">
    <name type="scientific">Zhongshania borealis</name>
    <dbReference type="NCBI Taxonomy" id="889488"/>
    <lineage>
        <taxon>Bacteria</taxon>
        <taxon>Pseudomonadati</taxon>
        <taxon>Pseudomonadota</taxon>
        <taxon>Gammaproteobacteria</taxon>
        <taxon>Cellvibrionales</taxon>
        <taxon>Spongiibacteraceae</taxon>
        <taxon>Zhongshania</taxon>
    </lineage>
</organism>
<sequence>MTDQVVKIEKLDGGVLLVTLDREHAGNSVNGDVTSQLYDAVRISESDPSIRVVILTGAGSKFFCAGADLKAVASGDSKTLVHPEAGFAGFVLAKTTKPWIAAINGIAVGGGLELALTCDMIFAAENAKFGLPEVKVGIIAGAGGMYRLPKAIPKAIAIEMVATGNAISASRAFDIGLVNRLVKPGELMADTLICAQQIAGNAPIAVQQSLAIARVAGSQTEESLHALSEAAIEVIMQSDDAKEGPRAFAEKRKPQWQGK</sequence>
<name>A0ABP7WQH7_9GAMM</name>
<evidence type="ECO:0000313" key="6">
    <source>
        <dbReference type="Proteomes" id="UP001500392"/>
    </source>
</evidence>
<evidence type="ECO:0000256" key="4">
    <source>
        <dbReference type="SAM" id="MobiDB-lite"/>
    </source>
</evidence>
<comment type="caution">
    <text evidence="5">The sequence shown here is derived from an EMBL/GenBank/DDBJ whole genome shotgun (WGS) entry which is preliminary data.</text>
</comment>
<feature type="compositionally biased region" description="Basic and acidic residues" evidence="4">
    <location>
        <begin position="239"/>
        <end position="253"/>
    </location>
</feature>
<dbReference type="Gene3D" id="3.90.226.10">
    <property type="entry name" value="2-enoyl-CoA Hydratase, Chain A, domain 1"/>
    <property type="match status" value="1"/>
</dbReference>
<accession>A0ABP7WQH7</accession>
<dbReference type="PROSITE" id="PS00166">
    <property type="entry name" value="ENOYL_COA_HYDRATASE"/>
    <property type="match status" value="1"/>
</dbReference>
<dbReference type="PANTHER" id="PTHR11941:SF54">
    <property type="entry name" value="ENOYL-COA HYDRATASE, MITOCHONDRIAL"/>
    <property type="match status" value="1"/>
</dbReference>
<dbReference type="RefSeq" id="WP_344934880.1">
    <property type="nucleotide sequence ID" value="NZ_BAABDM010000002.1"/>
</dbReference>
<dbReference type="PANTHER" id="PTHR11941">
    <property type="entry name" value="ENOYL-COA HYDRATASE-RELATED"/>
    <property type="match status" value="1"/>
</dbReference>
<proteinExistence type="inferred from homology"/>
<dbReference type="InterPro" id="IPR018376">
    <property type="entry name" value="Enoyl-CoA_hyd/isom_CS"/>
</dbReference>
<feature type="region of interest" description="Disordered" evidence="4">
    <location>
        <begin position="239"/>
        <end position="259"/>
    </location>
</feature>
<dbReference type="Gene3D" id="1.10.12.10">
    <property type="entry name" value="Lyase 2-enoyl-coa Hydratase, Chain A, domain 2"/>
    <property type="match status" value="1"/>
</dbReference>
<keyword evidence="2" id="KW-0456">Lyase</keyword>
<gene>
    <name evidence="5" type="ORF">GCM10022414_18030</name>
</gene>
<evidence type="ECO:0000256" key="1">
    <source>
        <dbReference type="ARBA" id="ARBA00005254"/>
    </source>
</evidence>
<dbReference type="CDD" id="cd06558">
    <property type="entry name" value="crotonase-like"/>
    <property type="match status" value="1"/>
</dbReference>
<evidence type="ECO:0000256" key="2">
    <source>
        <dbReference type="ARBA" id="ARBA00023239"/>
    </source>
</evidence>
<dbReference type="InterPro" id="IPR014748">
    <property type="entry name" value="Enoyl-CoA_hydra_C"/>
</dbReference>
<protein>
    <submittedName>
        <fullName evidence="5">Crotonase/enoyl-CoA hydratase family protein</fullName>
    </submittedName>
</protein>
<reference evidence="6" key="1">
    <citation type="journal article" date="2019" name="Int. J. Syst. Evol. Microbiol.">
        <title>The Global Catalogue of Microorganisms (GCM) 10K type strain sequencing project: providing services to taxonomists for standard genome sequencing and annotation.</title>
        <authorList>
            <consortium name="The Broad Institute Genomics Platform"/>
            <consortium name="The Broad Institute Genome Sequencing Center for Infectious Disease"/>
            <person name="Wu L."/>
            <person name="Ma J."/>
        </authorList>
    </citation>
    <scope>NUCLEOTIDE SEQUENCE [LARGE SCALE GENOMIC DNA]</scope>
    <source>
        <strain evidence="6">JCM 17304</strain>
    </source>
</reference>
<dbReference type="InterPro" id="IPR029045">
    <property type="entry name" value="ClpP/crotonase-like_dom_sf"/>
</dbReference>
<comment type="similarity">
    <text evidence="1 3">Belongs to the enoyl-CoA hydratase/isomerase family.</text>
</comment>
<dbReference type="EMBL" id="BAABDM010000002">
    <property type="protein sequence ID" value="GAA4094419.1"/>
    <property type="molecule type" value="Genomic_DNA"/>
</dbReference>